<proteinExistence type="predicted"/>
<name>A0AC61RER3_9BACT</name>
<reference evidence="1" key="1">
    <citation type="submission" date="2019-04" db="EMBL/GenBank/DDBJ databases">
        <title>Microbes associate with the intestines of laboratory mice.</title>
        <authorList>
            <person name="Navarre W."/>
            <person name="Wong E."/>
            <person name="Huang K."/>
            <person name="Tropini C."/>
            <person name="Ng K."/>
            <person name="Yu B."/>
        </authorList>
    </citation>
    <scope>NUCLEOTIDE SEQUENCE</scope>
    <source>
        <strain evidence="1">NM04_E33</strain>
    </source>
</reference>
<evidence type="ECO:0000313" key="1">
    <source>
        <dbReference type="EMBL" id="TGY78209.1"/>
    </source>
</evidence>
<dbReference type="EMBL" id="SRYB01000015">
    <property type="protein sequence ID" value="TGY78209.1"/>
    <property type="molecule type" value="Genomic_DNA"/>
</dbReference>
<keyword evidence="2" id="KW-1185">Reference proteome</keyword>
<accession>A0AC61RER3</accession>
<protein>
    <submittedName>
        <fullName evidence="1">Uncharacterized protein</fullName>
    </submittedName>
</protein>
<organism evidence="1 2">
    <name type="scientific">Lepagella muris</name>
    <dbReference type="NCBI Taxonomy" id="3032870"/>
    <lineage>
        <taxon>Bacteria</taxon>
        <taxon>Pseudomonadati</taxon>
        <taxon>Bacteroidota</taxon>
        <taxon>Bacteroidia</taxon>
        <taxon>Bacteroidales</taxon>
        <taxon>Muribaculaceae</taxon>
        <taxon>Lepagella</taxon>
    </lineage>
</organism>
<evidence type="ECO:0000313" key="2">
    <source>
        <dbReference type="Proteomes" id="UP000306319"/>
    </source>
</evidence>
<gene>
    <name evidence="1" type="ORF">E5331_10930</name>
</gene>
<dbReference type="Proteomes" id="UP000306319">
    <property type="component" value="Unassembled WGS sequence"/>
</dbReference>
<comment type="caution">
    <text evidence="1">The sequence shown here is derived from an EMBL/GenBank/DDBJ whole genome shotgun (WGS) entry which is preliminary data.</text>
</comment>
<sequence>MIKLSISTDEMARTIISILALTVIIMANAKTFSYRFKSTPLPIAIQRIMENNPELDINFIYDELENYTTSATVNADNAYSALRQTIGLNPVSVIKSKNTYYVEARQHGKYTYTGKAIGTDNEPVVAATVMLLAPKDSTVVTYGITDEYGRFSIPCDLQKVVAKFSCLGHTTIYHRCNTFNIGTIILPEHAVALGEIKVAGDNARLYADRSTYIPTQRQKNASQSGSDLLDHMAIPQLGLISDGNITTNAGKPVAVFINYLPASGSDLQAMRISDVKKVEFYENPSDPRLQGNQYVVNYIVQEYEYGGYLKTFGHANFISNPMGELLANLRLQRKRMTYDIMGSTYHYNRGHIGSELTETYRLPQDNGDVKEFTRYSTTSSSKDKHDWYFATLRATYNSDNIQASSQVKGRIDRQPTLKRDGCVIYTPQDYPNSSYSSLFSSNSQYLAYEGYYFFILPRRNSLTFTPSYSYSHTQENTEYEETGYSRILNGAKDNTSKVAATLKYSHDFGRGGNLLLNAKGSYEYNRTRYSGSATALDRAKSSRIELEAAYNITVGNFYGATSFGWDWDRLQFNDFIDKPSTPKANISLRYAPNRHNSFSLSASYESWLPSPSFKSDKIIEASYLMRYTGNPNLIPAKSYDFDFTYTWVPDNNFNLSAFAWAWFVGDRYVYDYEATSTGILRTIKQPMGSFIQGTYGINGSARFLDRSLVLSGRIGHLFNHNGMPYNVNHSHINWYARARYYIGNWNFTLTYSSDNGSADGCMNGLWAYGKSDWYITVGWSDSHWNIRGDLFNFTRWNWRNSHLIMHSKYYDTDEIRLNGNNRAFIQLSATYTFGFGKKIKNDDEPSVTGSASSGILK</sequence>